<comment type="caution">
    <text evidence="2">The sequence shown here is derived from an EMBL/GenBank/DDBJ whole genome shotgun (WGS) entry which is preliminary data.</text>
</comment>
<dbReference type="EMBL" id="MLJW01009157">
    <property type="protein sequence ID" value="OIQ63264.1"/>
    <property type="molecule type" value="Genomic_DNA"/>
</dbReference>
<organism evidence="2">
    <name type="scientific">mine drainage metagenome</name>
    <dbReference type="NCBI Taxonomy" id="410659"/>
    <lineage>
        <taxon>unclassified sequences</taxon>
        <taxon>metagenomes</taxon>
        <taxon>ecological metagenomes</taxon>
    </lineage>
</organism>
<protein>
    <submittedName>
        <fullName evidence="2">Uncharacterized protein</fullName>
    </submittedName>
</protein>
<accession>A0A1J5NYG5</accession>
<name>A0A1J5NYG5_9ZZZZ</name>
<gene>
    <name evidence="2" type="ORF">GALL_551940</name>
</gene>
<proteinExistence type="predicted"/>
<reference evidence="2" key="1">
    <citation type="submission" date="2016-10" db="EMBL/GenBank/DDBJ databases">
        <title>Sequence of Gallionella enrichment culture.</title>
        <authorList>
            <person name="Poehlein A."/>
            <person name="Muehling M."/>
            <person name="Daniel R."/>
        </authorList>
    </citation>
    <scope>NUCLEOTIDE SEQUENCE</scope>
</reference>
<dbReference type="AlphaFoldDB" id="A0A1J5NYG5"/>
<evidence type="ECO:0000313" key="2">
    <source>
        <dbReference type="EMBL" id="OIQ63264.1"/>
    </source>
</evidence>
<sequence length="123" mass="13270">MLPKSEHAGHAKQQKTTAAEAPLPPPPKPAAAPVGKISAARAAVQQFLSTELGAREVRITKIAPLDHGAEGWSAEAEILVPNLEVKMLGLPLTQEILEREYCSVELEMDLTVRSYGHLDPNDD</sequence>
<evidence type="ECO:0000256" key="1">
    <source>
        <dbReference type="SAM" id="MobiDB-lite"/>
    </source>
</evidence>
<feature type="region of interest" description="Disordered" evidence="1">
    <location>
        <begin position="1"/>
        <end position="35"/>
    </location>
</feature>